<evidence type="ECO:0000256" key="4">
    <source>
        <dbReference type="ARBA" id="ARBA00022801"/>
    </source>
</evidence>
<organism evidence="6 7">
    <name type="scientific">Vreelandella sulfidaeris</name>
    <dbReference type="NCBI Taxonomy" id="115553"/>
    <lineage>
        <taxon>Bacteria</taxon>
        <taxon>Pseudomonadati</taxon>
        <taxon>Pseudomonadota</taxon>
        <taxon>Gammaproteobacteria</taxon>
        <taxon>Oceanospirillales</taxon>
        <taxon>Halomonadaceae</taxon>
        <taxon>Vreelandella</taxon>
    </lineage>
</organism>
<evidence type="ECO:0000256" key="2">
    <source>
        <dbReference type="ARBA" id="ARBA00011881"/>
    </source>
</evidence>
<dbReference type="KEGG" id="hsr:HSBAA_38610"/>
<dbReference type="Gene3D" id="3.40.710.10">
    <property type="entry name" value="DD-peptidase/beta-lactamase superfamily"/>
    <property type="match status" value="1"/>
</dbReference>
<dbReference type="EMBL" id="AP019514">
    <property type="protein sequence ID" value="BBI62555.1"/>
    <property type="molecule type" value="Genomic_DNA"/>
</dbReference>
<dbReference type="GO" id="GO:0006543">
    <property type="term" value="P:L-glutamine catabolic process"/>
    <property type="evidence" value="ECO:0007669"/>
    <property type="project" value="TreeGrafter"/>
</dbReference>
<dbReference type="SUPFAM" id="SSF56601">
    <property type="entry name" value="beta-lactamase/transpeptidase-like"/>
    <property type="match status" value="1"/>
</dbReference>
<reference evidence="6 7" key="1">
    <citation type="journal article" date="2019" name="Microbiol. Resour. Announc.">
        <title>Complete Genome Sequence of Halomonas sulfidaeris Strain Esulfide1 Isolated from a Metal Sulfide Rock at a Depth of 2,200 Meters, Obtained Using Nanopore Sequencing.</title>
        <authorList>
            <person name="Saito M."/>
            <person name="Nishigata A."/>
            <person name="Galipon J."/>
            <person name="Arakawa K."/>
        </authorList>
    </citation>
    <scope>NUCLEOTIDE SEQUENCE [LARGE SCALE GENOMIC DNA]</scope>
    <source>
        <strain evidence="6 7">ATCC BAA-803</strain>
    </source>
</reference>
<comment type="subunit">
    <text evidence="2">Homotetramer.</text>
</comment>
<dbReference type="InterPro" id="IPR012338">
    <property type="entry name" value="Beta-lactam/transpept-like"/>
</dbReference>
<dbReference type="PANTHER" id="PTHR12544:SF29">
    <property type="entry name" value="GLUTAMINASE"/>
    <property type="match status" value="1"/>
</dbReference>
<comment type="similarity">
    <text evidence="1">Belongs to the glutaminase family.</text>
</comment>
<gene>
    <name evidence="6" type="ORF">HSBAA_38610</name>
</gene>
<keyword evidence="4" id="KW-0378">Hydrolase</keyword>
<dbReference type="PANTHER" id="PTHR12544">
    <property type="entry name" value="GLUTAMINASE"/>
    <property type="match status" value="1"/>
</dbReference>
<dbReference type="AlphaFoldDB" id="A0A455U980"/>
<evidence type="ECO:0000313" key="7">
    <source>
        <dbReference type="Proteomes" id="UP000320231"/>
    </source>
</evidence>
<accession>A0A455U980</accession>
<evidence type="ECO:0000256" key="1">
    <source>
        <dbReference type="ARBA" id="ARBA00011076"/>
    </source>
</evidence>
<dbReference type="InterPro" id="IPR015868">
    <property type="entry name" value="Glutaminase"/>
</dbReference>
<dbReference type="EC" id="3.5.1.2" evidence="3"/>
<dbReference type="GO" id="GO:0006537">
    <property type="term" value="P:glutamate biosynthetic process"/>
    <property type="evidence" value="ECO:0007669"/>
    <property type="project" value="TreeGrafter"/>
</dbReference>
<comment type="catalytic activity">
    <reaction evidence="5">
        <text>L-glutamine + H2O = L-glutamate + NH4(+)</text>
        <dbReference type="Rhea" id="RHEA:15889"/>
        <dbReference type="ChEBI" id="CHEBI:15377"/>
        <dbReference type="ChEBI" id="CHEBI:28938"/>
        <dbReference type="ChEBI" id="CHEBI:29985"/>
        <dbReference type="ChEBI" id="CHEBI:58359"/>
        <dbReference type="EC" id="3.5.1.2"/>
    </reaction>
</comment>
<evidence type="ECO:0000256" key="5">
    <source>
        <dbReference type="ARBA" id="ARBA00049534"/>
    </source>
</evidence>
<dbReference type="Proteomes" id="UP000320231">
    <property type="component" value="Chromosome"/>
</dbReference>
<dbReference type="GO" id="GO:0004359">
    <property type="term" value="F:glutaminase activity"/>
    <property type="evidence" value="ECO:0007669"/>
    <property type="project" value="UniProtKB-EC"/>
</dbReference>
<proteinExistence type="inferred from homology"/>
<name>A0A455U980_9GAMM</name>
<protein>
    <recommendedName>
        <fullName evidence="3">glutaminase</fullName>
        <ecNumber evidence="3">3.5.1.2</ecNumber>
    </recommendedName>
</protein>
<dbReference type="Pfam" id="PF04960">
    <property type="entry name" value="Glutaminase"/>
    <property type="match status" value="1"/>
</dbReference>
<evidence type="ECO:0000313" key="6">
    <source>
        <dbReference type="EMBL" id="BBI62555.1"/>
    </source>
</evidence>
<sequence>MQDLINDIATAMAKAEERGKVANYIPELGHVDPQQFVISLATVDGNVYSAGCATTPFSIQSISKVFTLTIALGQVGDSLWSK</sequence>
<evidence type="ECO:0000256" key="3">
    <source>
        <dbReference type="ARBA" id="ARBA00012918"/>
    </source>
</evidence>